<comment type="caution">
    <text evidence="1">The sequence shown here is derived from an EMBL/GenBank/DDBJ whole genome shotgun (WGS) entry which is preliminary data.</text>
</comment>
<evidence type="ECO:0000313" key="1">
    <source>
        <dbReference type="EMBL" id="RZF36436.1"/>
    </source>
</evidence>
<proteinExistence type="predicted"/>
<dbReference type="EMBL" id="QKKF02026411">
    <property type="protein sequence ID" value="RZF36436.1"/>
    <property type="molecule type" value="Genomic_DNA"/>
</dbReference>
<accession>A0A482WT29</accession>
<organism evidence="1 2">
    <name type="scientific">Laodelphax striatellus</name>
    <name type="common">Small brown planthopper</name>
    <name type="synonym">Delphax striatella</name>
    <dbReference type="NCBI Taxonomy" id="195883"/>
    <lineage>
        <taxon>Eukaryota</taxon>
        <taxon>Metazoa</taxon>
        <taxon>Ecdysozoa</taxon>
        <taxon>Arthropoda</taxon>
        <taxon>Hexapoda</taxon>
        <taxon>Insecta</taxon>
        <taxon>Pterygota</taxon>
        <taxon>Neoptera</taxon>
        <taxon>Paraneoptera</taxon>
        <taxon>Hemiptera</taxon>
        <taxon>Auchenorrhyncha</taxon>
        <taxon>Fulgoroidea</taxon>
        <taxon>Delphacidae</taxon>
        <taxon>Criomorphinae</taxon>
        <taxon>Laodelphax</taxon>
    </lineage>
</organism>
<protein>
    <submittedName>
        <fullName evidence="1">Uncharacterized protein</fullName>
    </submittedName>
</protein>
<dbReference type="Proteomes" id="UP000291343">
    <property type="component" value="Unassembled WGS sequence"/>
</dbReference>
<sequence length="74" mass="8230">MLTFSVRDLFVSYYNPYGCGLIFEAMESSGLSVSCVHGHAVTYAEAKYHHHNRLQPLRSYCGGLNFGWAKAQAA</sequence>
<evidence type="ECO:0000313" key="2">
    <source>
        <dbReference type="Proteomes" id="UP000291343"/>
    </source>
</evidence>
<keyword evidence="2" id="KW-1185">Reference proteome</keyword>
<dbReference type="InParanoid" id="A0A482WT29"/>
<dbReference type="AlphaFoldDB" id="A0A482WT29"/>
<reference evidence="1 2" key="1">
    <citation type="journal article" date="2017" name="Gigascience">
        <title>Genome sequence of the small brown planthopper, Laodelphax striatellus.</title>
        <authorList>
            <person name="Zhu J."/>
            <person name="Jiang F."/>
            <person name="Wang X."/>
            <person name="Yang P."/>
            <person name="Bao Y."/>
            <person name="Zhao W."/>
            <person name="Wang W."/>
            <person name="Lu H."/>
            <person name="Wang Q."/>
            <person name="Cui N."/>
            <person name="Li J."/>
            <person name="Chen X."/>
            <person name="Luo L."/>
            <person name="Yu J."/>
            <person name="Kang L."/>
            <person name="Cui F."/>
        </authorList>
    </citation>
    <scope>NUCLEOTIDE SEQUENCE [LARGE SCALE GENOMIC DNA]</scope>
    <source>
        <strain evidence="1">Lst14</strain>
    </source>
</reference>
<name>A0A482WT29_LAOST</name>
<gene>
    <name evidence="1" type="ORF">LSTR_LSTR017410</name>
</gene>